<feature type="region of interest" description="Disordered" evidence="1">
    <location>
        <begin position="120"/>
        <end position="143"/>
    </location>
</feature>
<protein>
    <submittedName>
        <fullName evidence="2">Uncharacterized protein</fullName>
    </submittedName>
</protein>
<comment type="caution">
    <text evidence="2">The sequence shown here is derived from an EMBL/GenBank/DDBJ whole genome shotgun (WGS) entry which is preliminary data.</text>
</comment>
<evidence type="ECO:0000313" key="2">
    <source>
        <dbReference type="EMBL" id="KAF8875665.1"/>
    </source>
</evidence>
<dbReference type="Proteomes" id="UP000724874">
    <property type="component" value="Unassembled WGS sequence"/>
</dbReference>
<gene>
    <name evidence="2" type="ORF">CPB84DRAFT_1752619</name>
</gene>
<proteinExistence type="predicted"/>
<dbReference type="OrthoDB" id="3013045at2759"/>
<reference evidence="2" key="1">
    <citation type="submission" date="2020-11" db="EMBL/GenBank/DDBJ databases">
        <authorList>
            <consortium name="DOE Joint Genome Institute"/>
            <person name="Ahrendt S."/>
            <person name="Riley R."/>
            <person name="Andreopoulos W."/>
            <person name="LaButti K."/>
            <person name="Pangilinan J."/>
            <person name="Ruiz-duenas F.J."/>
            <person name="Barrasa J.M."/>
            <person name="Sanchez-Garcia M."/>
            <person name="Camarero S."/>
            <person name="Miyauchi S."/>
            <person name="Serrano A."/>
            <person name="Linde D."/>
            <person name="Babiker R."/>
            <person name="Drula E."/>
            <person name="Ayuso-Fernandez I."/>
            <person name="Pacheco R."/>
            <person name="Padilla G."/>
            <person name="Ferreira P."/>
            <person name="Barriuso J."/>
            <person name="Kellner H."/>
            <person name="Castanera R."/>
            <person name="Alfaro M."/>
            <person name="Ramirez L."/>
            <person name="Pisabarro A.G."/>
            <person name="Kuo A."/>
            <person name="Tritt A."/>
            <person name="Lipzen A."/>
            <person name="He G."/>
            <person name="Yan M."/>
            <person name="Ng V."/>
            <person name="Cullen D."/>
            <person name="Martin F."/>
            <person name="Rosso M.-N."/>
            <person name="Henrissat B."/>
            <person name="Hibbett D."/>
            <person name="Martinez A.T."/>
            <person name="Grigoriev I.V."/>
        </authorList>
    </citation>
    <scope>NUCLEOTIDE SEQUENCE</scope>
    <source>
        <strain evidence="2">AH 44721</strain>
    </source>
</reference>
<feature type="compositionally biased region" description="Basic and acidic residues" evidence="1">
    <location>
        <begin position="125"/>
        <end position="134"/>
    </location>
</feature>
<organism evidence="2 3">
    <name type="scientific">Gymnopilus junonius</name>
    <name type="common">Spectacular rustgill mushroom</name>
    <name type="synonym">Gymnopilus spectabilis subsp. junonius</name>
    <dbReference type="NCBI Taxonomy" id="109634"/>
    <lineage>
        <taxon>Eukaryota</taxon>
        <taxon>Fungi</taxon>
        <taxon>Dikarya</taxon>
        <taxon>Basidiomycota</taxon>
        <taxon>Agaricomycotina</taxon>
        <taxon>Agaricomycetes</taxon>
        <taxon>Agaricomycetidae</taxon>
        <taxon>Agaricales</taxon>
        <taxon>Agaricineae</taxon>
        <taxon>Hymenogastraceae</taxon>
        <taxon>Gymnopilus</taxon>
    </lineage>
</organism>
<name>A0A9P5NA97_GYMJU</name>
<dbReference type="EMBL" id="JADNYJ010000193">
    <property type="protein sequence ID" value="KAF8875665.1"/>
    <property type="molecule type" value="Genomic_DNA"/>
</dbReference>
<evidence type="ECO:0000256" key="1">
    <source>
        <dbReference type="SAM" id="MobiDB-lite"/>
    </source>
</evidence>
<sequence>MCGVWDLNDIVRGDMGRDVGQRVDAWDDKENITVQDLQIQSQMSVTDVQQNPLWYKSGLAGWMGFSVEAKALGVYGKGRSKWLPRSLDLLFGGSKEEQTQCLWRQQAYTEEARLMELLADEEADKDPMPDDGKLEGSGGDFKG</sequence>
<dbReference type="AlphaFoldDB" id="A0A9P5NA97"/>
<accession>A0A9P5NA97</accession>
<keyword evidence="3" id="KW-1185">Reference proteome</keyword>
<evidence type="ECO:0000313" key="3">
    <source>
        <dbReference type="Proteomes" id="UP000724874"/>
    </source>
</evidence>